<dbReference type="PANTHER" id="PTHR45642">
    <property type="entry name" value="GDSL ESTERASE/LIPASE EXL3"/>
    <property type="match status" value="1"/>
</dbReference>
<dbReference type="Gene3D" id="3.40.50.1110">
    <property type="entry name" value="SGNH hydrolase"/>
    <property type="match status" value="1"/>
</dbReference>
<keyword evidence="1" id="KW-0812">Transmembrane</keyword>
<evidence type="ECO:0000313" key="3">
    <source>
        <dbReference type="Proteomes" id="UP001420932"/>
    </source>
</evidence>
<accession>A0AAP0IWN8</accession>
<name>A0AAP0IWN8_9MAGN</name>
<feature type="transmembrane region" description="Helical" evidence="1">
    <location>
        <begin position="106"/>
        <end position="131"/>
    </location>
</feature>
<protein>
    <submittedName>
        <fullName evidence="2">Uncharacterized protein</fullName>
    </submittedName>
</protein>
<keyword evidence="1" id="KW-1133">Transmembrane helix</keyword>
<proteinExistence type="predicted"/>
<organism evidence="2 3">
    <name type="scientific">Stephania yunnanensis</name>
    <dbReference type="NCBI Taxonomy" id="152371"/>
    <lineage>
        <taxon>Eukaryota</taxon>
        <taxon>Viridiplantae</taxon>
        <taxon>Streptophyta</taxon>
        <taxon>Embryophyta</taxon>
        <taxon>Tracheophyta</taxon>
        <taxon>Spermatophyta</taxon>
        <taxon>Magnoliopsida</taxon>
        <taxon>Ranunculales</taxon>
        <taxon>Menispermaceae</taxon>
        <taxon>Menispermoideae</taxon>
        <taxon>Cissampelideae</taxon>
        <taxon>Stephania</taxon>
    </lineage>
</organism>
<reference evidence="2 3" key="1">
    <citation type="submission" date="2024-01" db="EMBL/GenBank/DDBJ databases">
        <title>Genome assemblies of Stephania.</title>
        <authorList>
            <person name="Yang L."/>
        </authorList>
    </citation>
    <scope>NUCLEOTIDE SEQUENCE [LARGE SCALE GENOMIC DNA]</scope>
    <source>
        <strain evidence="2">YNDBR</strain>
        <tissue evidence="2">Leaf</tissue>
    </source>
</reference>
<dbReference type="InterPro" id="IPR036514">
    <property type="entry name" value="SGNH_hydro_sf"/>
</dbReference>
<dbReference type="AlphaFoldDB" id="A0AAP0IWN8"/>
<comment type="caution">
    <text evidence="2">The sequence shown here is derived from an EMBL/GenBank/DDBJ whole genome shotgun (WGS) entry which is preliminary data.</text>
</comment>
<keyword evidence="1" id="KW-0472">Membrane</keyword>
<dbReference type="EMBL" id="JBBNAF010000008">
    <property type="protein sequence ID" value="KAK9122283.1"/>
    <property type="molecule type" value="Genomic_DNA"/>
</dbReference>
<feature type="transmembrane region" description="Helical" evidence="1">
    <location>
        <begin position="246"/>
        <end position="266"/>
    </location>
</feature>
<dbReference type="Proteomes" id="UP001420932">
    <property type="component" value="Unassembled WGS sequence"/>
</dbReference>
<evidence type="ECO:0000313" key="2">
    <source>
        <dbReference type="EMBL" id="KAK9122283.1"/>
    </source>
</evidence>
<dbReference type="PANTHER" id="PTHR45642:SF46">
    <property type="entry name" value="OS06G0636700 PROTEIN"/>
    <property type="match status" value="1"/>
</dbReference>
<keyword evidence="3" id="KW-1185">Reference proteome</keyword>
<gene>
    <name evidence="2" type="ORF">Syun_019900</name>
</gene>
<sequence length="306" mass="34191">MLQLEELEVETELDLLGLFLLLISPSNFCRGTSRRCKHKFFDYAGSYSNPRSIARCPRPIASHGADSLDRLGISFAFAPPRDVPIKPPSSPNWTLHANSFRWDWRLGFLGALVMAAGAIVLGAPVGINVVFRLDLQIFWVSALSIESHDRKIALTSLTAFGCLPLERATNIMQKHACREDYNQVARDFNTKLIALIDKLGKEAEGVQMVYSNVYDSLAYAIAKPNLYGFENVDLWFFVAQEKVLKWYYFFYAGFSGLTAYGGFYNLCKPKNGEKVFVDDDLKQGVPGAIPIPPDDAEKEKVILCGS</sequence>
<evidence type="ECO:0000256" key="1">
    <source>
        <dbReference type="SAM" id="Phobius"/>
    </source>
</evidence>
<dbReference type="InterPro" id="IPR050592">
    <property type="entry name" value="GDSL_lipolytic_enzyme"/>
</dbReference>